<dbReference type="GO" id="GO:0004674">
    <property type="term" value="F:protein serine/threonine kinase activity"/>
    <property type="evidence" value="ECO:0007669"/>
    <property type="project" value="UniProtKB-KW"/>
</dbReference>
<evidence type="ECO:0000313" key="10">
    <source>
        <dbReference type="Proteomes" id="UP000289738"/>
    </source>
</evidence>
<evidence type="ECO:0000256" key="2">
    <source>
        <dbReference type="ARBA" id="ARBA00022527"/>
    </source>
</evidence>
<comment type="catalytic activity">
    <reaction evidence="7">
        <text>L-threonyl-[protein] + ATP = O-phospho-L-threonyl-[protein] + ADP + H(+)</text>
        <dbReference type="Rhea" id="RHEA:46608"/>
        <dbReference type="Rhea" id="RHEA-COMP:11060"/>
        <dbReference type="Rhea" id="RHEA-COMP:11605"/>
        <dbReference type="ChEBI" id="CHEBI:15378"/>
        <dbReference type="ChEBI" id="CHEBI:30013"/>
        <dbReference type="ChEBI" id="CHEBI:30616"/>
        <dbReference type="ChEBI" id="CHEBI:61977"/>
        <dbReference type="ChEBI" id="CHEBI:456216"/>
        <dbReference type="EC" id="2.7.11.1"/>
    </reaction>
</comment>
<keyword evidence="5" id="KW-0418">Kinase</keyword>
<dbReference type="EC" id="2.7.11.1" evidence="1"/>
<evidence type="ECO:0000313" key="9">
    <source>
        <dbReference type="EMBL" id="RYR71117.1"/>
    </source>
</evidence>
<dbReference type="EMBL" id="SDMP01000002">
    <property type="protein sequence ID" value="RYR71117.1"/>
    <property type="molecule type" value="Genomic_DNA"/>
</dbReference>
<comment type="caution">
    <text evidence="9">The sequence shown here is derived from an EMBL/GenBank/DDBJ whole genome shotgun (WGS) entry which is preliminary data.</text>
</comment>
<evidence type="ECO:0000256" key="3">
    <source>
        <dbReference type="ARBA" id="ARBA00022679"/>
    </source>
</evidence>
<keyword evidence="3" id="KW-0808">Transferase</keyword>
<dbReference type="InterPro" id="IPR011009">
    <property type="entry name" value="Kinase-like_dom_sf"/>
</dbReference>
<protein>
    <recommendedName>
        <fullName evidence="1">non-specific serine/threonine protein kinase</fullName>
        <ecNumber evidence="1">2.7.11.1</ecNumber>
    </recommendedName>
</protein>
<dbReference type="SUPFAM" id="SSF56112">
    <property type="entry name" value="Protein kinase-like (PK-like)"/>
    <property type="match status" value="1"/>
</dbReference>
<keyword evidence="2" id="KW-0723">Serine/threonine-protein kinase</keyword>
<dbReference type="InterPro" id="IPR051420">
    <property type="entry name" value="Ser_Thr_Kinases_DiverseReg"/>
</dbReference>
<keyword evidence="6" id="KW-0067">ATP-binding</keyword>
<dbReference type="PANTHER" id="PTHR48005:SF16">
    <property type="entry name" value="MDIS1-INTERACTING RECEPTOR LIKE KINASE 2-LIKE ISOFORM X1"/>
    <property type="match status" value="1"/>
</dbReference>
<evidence type="ECO:0000256" key="1">
    <source>
        <dbReference type="ARBA" id="ARBA00012513"/>
    </source>
</evidence>
<keyword evidence="4" id="KW-0547">Nucleotide-binding</keyword>
<reference evidence="9 10" key="1">
    <citation type="submission" date="2019-01" db="EMBL/GenBank/DDBJ databases">
        <title>Sequencing of cultivated peanut Arachis hypogaea provides insights into genome evolution and oil improvement.</title>
        <authorList>
            <person name="Chen X."/>
        </authorList>
    </citation>
    <scope>NUCLEOTIDE SEQUENCE [LARGE SCALE GENOMIC DNA]</scope>
    <source>
        <strain evidence="10">cv. Fuhuasheng</strain>
        <tissue evidence="9">Leaves</tissue>
    </source>
</reference>
<dbReference type="GO" id="GO:0005524">
    <property type="term" value="F:ATP binding"/>
    <property type="evidence" value="ECO:0007669"/>
    <property type="project" value="UniProtKB-KW"/>
</dbReference>
<evidence type="ECO:0000256" key="6">
    <source>
        <dbReference type="ARBA" id="ARBA00022840"/>
    </source>
</evidence>
<dbReference type="PANTHER" id="PTHR48005">
    <property type="entry name" value="LEUCINE RICH REPEAT KINASE 2"/>
    <property type="match status" value="1"/>
</dbReference>
<evidence type="ECO:0000256" key="4">
    <source>
        <dbReference type="ARBA" id="ARBA00022741"/>
    </source>
</evidence>
<gene>
    <name evidence="9" type="ORF">Ahy_A02g005411</name>
</gene>
<keyword evidence="10" id="KW-1185">Reference proteome</keyword>
<sequence length="85" mass="9693">MERGSLLYALRMDDEAEELSWSQRVNILSGTGNALSYMHHACRSNPKSRPSMQQVAHEFSNFKQSSMSLPFFEITLSSDHLTRSL</sequence>
<organism evidence="9 10">
    <name type="scientific">Arachis hypogaea</name>
    <name type="common">Peanut</name>
    <dbReference type="NCBI Taxonomy" id="3818"/>
    <lineage>
        <taxon>Eukaryota</taxon>
        <taxon>Viridiplantae</taxon>
        <taxon>Streptophyta</taxon>
        <taxon>Embryophyta</taxon>
        <taxon>Tracheophyta</taxon>
        <taxon>Spermatophyta</taxon>
        <taxon>Magnoliopsida</taxon>
        <taxon>eudicotyledons</taxon>
        <taxon>Gunneridae</taxon>
        <taxon>Pentapetalae</taxon>
        <taxon>rosids</taxon>
        <taxon>fabids</taxon>
        <taxon>Fabales</taxon>
        <taxon>Fabaceae</taxon>
        <taxon>Papilionoideae</taxon>
        <taxon>50 kb inversion clade</taxon>
        <taxon>dalbergioids sensu lato</taxon>
        <taxon>Dalbergieae</taxon>
        <taxon>Pterocarpus clade</taxon>
        <taxon>Arachis</taxon>
    </lineage>
</organism>
<accession>A0A445E6R8</accession>
<dbReference type="AlphaFoldDB" id="A0A445E6R8"/>
<proteinExistence type="predicted"/>
<name>A0A445E6R8_ARAHY</name>
<dbReference type="Proteomes" id="UP000289738">
    <property type="component" value="Chromosome A02"/>
</dbReference>
<evidence type="ECO:0000256" key="7">
    <source>
        <dbReference type="ARBA" id="ARBA00047899"/>
    </source>
</evidence>
<comment type="catalytic activity">
    <reaction evidence="8">
        <text>L-seryl-[protein] + ATP = O-phospho-L-seryl-[protein] + ADP + H(+)</text>
        <dbReference type="Rhea" id="RHEA:17989"/>
        <dbReference type="Rhea" id="RHEA-COMP:9863"/>
        <dbReference type="Rhea" id="RHEA-COMP:11604"/>
        <dbReference type="ChEBI" id="CHEBI:15378"/>
        <dbReference type="ChEBI" id="CHEBI:29999"/>
        <dbReference type="ChEBI" id="CHEBI:30616"/>
        <dbReference type="ChEBI" id="CHEBI:83421"/>
        <dbReference type="ChEBI" id="CHEBI:456216"/>
        <dbReference type="EC" id="2.7.11.1"/>
    </reaction>
</comment>
<evidence type="ECO:0000256" key="5">
    <source>
        <dbReference type="ARBA" id="ARBA00022777"/>
    </source>
</evidence>
<evidence type="ECO:0000256" key="8">
    <source>
        <dbReference type="ARBA" id="ARBA00048679"/>
    </source>
</evidence>